<dbReference type="Pfam" id="PF01843">
    <property type="entry name" value="DIL"/>
    <property type="match status" value="1"/>
</dbReference>
<dbReference type="PANTHER" id="PTHR16027">
    <property type="entry name" value="DILUTE DOMAIN-CONTAINING PROTEIN YPR089W"/>
    <property type="match status" value="1"/>
</dbReference>
<sequence>MLTQQNDVEDVSILQKKYESMSFDEMSRHLAESNKQILEMFSATTSTTSICSQQQQQQQEEEDPEKKYTALFARSASNGDVEKVKSMLADASIRPLIDVNALDQDGTPPLIYAACFGKTEIAKILIGAGAQINAQDSFGWTALMWATNNNHEALVKILLEQGASSQTRSAKGRTVFDFVNTDNQKIIDILATNPRDSVSSTSSLLYRTNSSVSSGSSTGDNDFYYDPFMSEEPELKKKLFESTMALTLETIDDNEPYTVFHWDKCSPDQMFVFRSDDLDHILDTVITHIQLPLTNQQDIHVPANVIFLTARFAHYFSSPELLEQVLDSALSRMNKAVKTNTHNIHLLAFWMTNLTQLLFYLKKDTGLIVATAMQQLAISELISETYTMIIQDTEKRLTQLLPAMLYYEAISGMNQVNFADDWHRFFRRSMVIEGNTAISPHSITSLLSSILFVFDSYHVHPIIVVQVLAQCLHFMSCEIFNCILTNKKLLCRSKAMQIRMNFSHLEDWMAKNHLPTRLLAYLKPIVQLLQLLQCITHLKDLMDFINTTKAFDTLNASQIKRCVLSYRYEVNEDHIPEEIEKYAMQCAEDIARYQQKSRQSISLKRQSMILIVNDDEDTDTKETKDSKLMLPFSVPTTAHMNNTSHEENIPIIPEEWMEKLDIQQASPSV</sequence>
<dbReference type="AlphaFoldDB" id="A0A367J1N8"/>
<name>A0A367J1N8_RHIST</name>
<evidence type="ECO:0000313" key="3">
    <source>
        <dbReference type="EMBL" id="RCH83845.1"/>
    </source>
</evidence>
<keyword evidence="1" id="KW-0040">ANK repeat</keyword>
<protein>
    <recommendedName>
        <fullName evidence="2">Dilute domain-containing protein</fullName>
    </recommendedName>
</protein>
<comment type="caution">
    <text evidence="3">The sequence shown here is derived from an EMBL/GenBank/DDBJ whole genome shotgun (WGS) entry which is preliminary data.</text>
</comment>
<dbReference type="PANTHER" id="PTHR16027:SF6">
    <property type="entry name" value="DILUTE DOMAIN-CONTAINING PROTEIN"/>
    <property type="match status" value="1"/>
</dbReference>
<evidence type="ECO:0000313" key="4">
    <source>
        <dbReference type="Proteomes" id="UP000253551"/>
    </source>
</evidence>
<gene>
    <name evidence="3" type="ORF">CU098_003576</name>
</gene>
<dbReference type="Pfam" id="PF00023">
    <property type="entry name" value="Ank"/>
    <property type="match status" value="1"/>
</dbReference>
<dbReference type="OrthoDB" id="426293at2759"/>
<reference evidence="3 4" key="1">
    <citation type="journal article" date="2018" name="G3 (Bethesda)">
        <title>Phylogenetic and Phylogenomic Definition of Rhizopus Species.</title>
        <authorList>
            <person name="Gryganskyi A.P."/>
            <person name="Golan J."/>
            <person name="Dolatabadi S."/>
            <person name="Mondo S."/>
            <person name="Robb S."/>
            <person name="Idnurm A."/>
            <person name="Muszewska A."/>
            <person name="Steczkiewicz K."/>
            <person name="Masonjones S."/>
            <person name="Liao H.L."/>
            <person name="Gajdeczka M.T."/>
            <person name="Anike F."/>
            <person name="Vuek A."/>
            <person name="Anishchenko I.M."/>
            <person name="Voigt K."/>
            <person name="de Hoog G.S."/>
            <person name="Smith M.E."/>
            <person name="Heitman J."/>
            <person name="Vilgalys R."/>
            <person name="Stajich J.E."/>
        </authorList>
    </citation>
    <scope>NUCLEOTIDE SEQUENCE [LARGE SCALE GENOMIC DNA]</scope>
    <source>
        <strain evidence="3 4">LSU 92-RS-03</strain>
    </source>
</reference>
<proteinExistence type="predicted"/>
<evidence type="ECO:0000256" key="1">
    <source>
        <dbReference type="PROSITE-ProRule" id="PRU00023"/>
    </source>
</evidence>
<dbReference type="GO" id="GO:0051020">
    <property type="term" value="F:GTPase binding"/>
    <property type="evidence" value="ECO:0007669"/>
    <property type="project" value="TreeGrafter"/>
</dbReference>
<feature type="repeat" description="ANK" evidence="1">
    <location>
        <begin position="105"/>
        <end position="137"/>
    </location>
</feature>
<dbReference type="STRING" id="4846.A0A367J1N8"/>
<evidence type="ECO:0000259" key="2">
    <source>
        <dbReference type="PROSITE" id="PS51126"/>
    </source>
</evidence>
<dbReference type="PROSITE" id="PS50088">
    <property type="entry name" value="ANK_REPEAT"/>
    <property type="match status" value="2"/>
</dbReference>
<dbReference type="PROSITE" id="PS50297">
    <property type="entry name" value="ANK_REP_REGION"/>
    <property type="match status" value="2"/>
</dbReference>
<dbReference type="InterPro" id="IPR052072">
    <property type="entry name" value="Vascular_dev_regulator"/>
</dbReference>
<dbReference type="Proteomes" id="UP000253551">
    <property type="component" value="Unassembled WGS sequence"/>
</dbReference>
<dbReference type="SMART" id="SM00248">
    <property type="entry name" value="ANK"/>
    <property type="match status" value="2"/>
</dbReference>
<dbReference type="InterPro" id="IPR002110">
    <property type="entry name" value="Ankyrin_rpt"/>
</dbReference>
<dbReference type="InterPro" id="IPR002710">
    <property type="entry name" value="Dilute_dom"/>
</dbReference>
<keyword evidence="4" id="KW-1185">Reference proteome</keyword>
<dbReference type="InterPro" id="IPR036770">
    <property type="entry name" value="Ankyrin_rpt-contain_sf"/>
</dbReference>
<dbReference type="Pfam" id="PF12796">
    <property type="entry name" value="Ank_2"/>
    <property type="match status" value="1"/>
</dbReference>
<dbReference type="Gene3D" id="1.25.40.20">
    <property type="entry name" value="Ankyrin repeat-containing domain"/>
    <property type="match status" value="1"/>
</dbReference>
<dbReference type="InterPro" id="IPR037986">
    <property type="entry name" value="Myo5p-like_CBD_DIL"/>
</dbReference>
<dbReference type="EMBL" id="PJQM01004621">
    <property type="protein sequence ID" value="RCH83845.1"/>
    <property type="molecule type" value="Genomic_DNA"/>
</dbReference>
<dbReference type="SMART" id="SM01132">
    <property type="entry name" value="DIL"/>
    <property type="match status" value="1"/>
</dbReference>
<feature type="repeat" description="ANK" evidence="1">
    <location>
        <begin position="138"/>
        <end position="170"/>
    </location>
</feature>
<feature type="domain" description="Dilute" evidence="2">
    <location>
        <begin position="327"/>
        <end position="589"/>
    </location>
</feature>
<dbReference type="CDD" id="cd15473">
    <property type="entry name" value="Myo5p-like_CBD_DIL_ANK"/>
    <property type="match status" value="1"/>
</dbReference>
<organism evidence="3 4">
    <name type="scientific">Rhizopus stolonifer</name>
    <name type="common">Rhizopus nigricans</name>
    <dbReference type="NCBI Taxonomy" id="4846"/>
    <lineage>
        <taxon>Eukaryota</taxon>
        <taxon>Fungi</taxon>
        <taxon>Fungi incertae sedis</taxon>
        <taxon>Mucoromycota</taxon>
        <taxon>Mucoromycotina</taxon>
        <taxon>Mucoromycetes</taxon>
        <taxon>Mucorales</taxon>
        <taxon>Mucorineae</taxon>
        <taxon>Rhizopodaceae</taxon>
        <taxon>Rhizopus</taxon>
    </lineage>
</organism>
<dbReference type="PROSITE" id="PS51126">
    <property type="entry name" value="DILUTE"/>
    <property type="match status" value="1"/>
</dbReference>
<accession>A0A367J1N8</accession>
<dbReference type="SUPFAM" id="SSF48403">
    <property type="entry name" value="Ankyrin repeat"/>
    <property type="match status" value="1"/>
</dbReference>